<dbReference type="EMBL" id="JBHRXV010000011">
    <property type="protein sequence ID" value="MFC3713888.1"/>
    <property type="molecule type" value="Genomic_DNA"/>
</dbReference>
<evidence type="ECO:0000256" key="3">
    <source>
        <dbReference type="ARBA" id="ARBA00022475"/>
    </source>
</evidence>
<dbReference type="PANTHER" id="PTHR47529:SF1">
    <property type="entry name" value="PERIPLASMIC CHAPERONE PPID"/>
    <property type="match status" value="1"/>
</dbReference>
<evidence type="ECO:0000313" key="17">
    <source>
        <dbReference type="Proteomes" id="UP001595615"/>
    </source>
</evidence>
<sequence>MLTFFRKALSSWIVLALLGLLLVAFVITGIGDPFGGGGAPSAGSLVRVGDKNIGEPEFRQRFDQLLQRARQSNPTVTAVQAAQQGAVEQLIDQMEGLEALSQFAAKEGLTYSEAAIDREIAGIPAFQIAGRFDQATYEQALAAQRMTDRELRDGLRSDATRRQLLVPITFGATAPLALGEPYASLLLERRTGAVATVPAERMTSVGAPTDAQINAFYRANIAQFTLPERRAFRFALISRADAVARVSIPEADIQKYYDERKAIYGGVEQRELSQVVVQDQAVAQRIAQRAKAGEAFATVAQQLGGYSASDIALGVLNEEKLTEATNAKIAAAAFDTASGGVIGPVKSDFGWHVLRVDSIVPGVSRSLAQVRDEIVTTLRTERADDMLSDQVAAIEDALADGQSFADVTAEYKLKTVAVPPATREGQTTDNSGFSLPPQAAPLVAQAFEHNAGDEPTVQELDKETFAVLEVTDVTAPTPVPLAQVKQAVAAQWLIDARMKAAKAMADAIIAEVKAGTTLAAALSKRSLPPAAPFDGQRVQISQGGQVPPPLALLFTQPKGSVRPLAGPGGLGYFIVATDTVTPGDPSTMPQVLQATQAEMQRNVGEELLNQFAHAVEKQIGVSRNDTAIKAMKARYLGQAPATDE</sequence>
<dbReference type="SUPFAM" id="SSF54534">
    <property type="entry name" value="FKBP-like"/>
    <property type="match status" value="1"/>
</dbReference>
<reference evidence="17" key="1">
    <citation type="journal article" date="2019" name="Int. J. Syst. Evol. Microbiol.">
        <title>The Global Catalogue of Microorganisms (GCM) 10K type strain sequencing project: providing services to taxonomists for standard genome sequencing and annotation.</title>
        <authorList>
            <consortium name="The Broad Institute Genomics Platform"/>
            <consortium name="The Broad Institute Genome Sequencing Center for Infectious Disease"/>
            <person name="Wu L."/>
            <person name="Ma J."/>
        </authorList>
    </citation>
    <scope>NUCLEOTIDE SEQUENCE [LARGE SCALE GENOMIC DNA]</scope>
    <source>
        <strain evidence="17">KCTC 42644</strain>
    </source>
</reference>
<dbReference type="InterPro" id="IPR027304">
    <property type="entry name" value="Trigger_fact/SurA_dom_sf"/>
</dbReference>
<comment type="caution">
    <text evidence="16">The sequence shown here is derived from an EMBL/GenBank/DDBJ whole genome shotgun (WGS) entry which is preliminary data.</text>
</comment>
<dbReference type="Proteomes" id="UP001595615">
    <property type="component" value="Unassembled WGS sequence"/>
</dbReference>
<evidence type="ECO:0000256" key="6">
    <source>
        <dbReference type="ARBA" id="ARBA00022989"/>
    </source>
</evidence>
<name>A0ABV7XFM6_9SPHN</name>
<keyword evidence="7" id="KW-0472">Membrane</keyword>
<gene>
    <name evidence="16" type="ORF">ACFOMD_15030</name>
</gene>
<protein>
    <recommendedName>
        <fullName evidence="2">Parvulin-like PPIase</fullName>
    </recommendedName>
    <alternativeName>
        <fullName evidence="9">Peptidyl-prolyl cis-trans isomerase plp</fullName>
    </alternativeName>
    <alternativeName>
        <fullName evidence="12">Periplasmic chaperone PpiD</fullName>
    </alternativeName>
    <alternativeName>
        <fullName evidence="13">Periplasmic folding chaperone</fullName>
    </alternativeName>
    <alternativeName>
        <fullName evidence="10">Rotamase plp</fullName>
    </alternativeName>
</protein>
<evidence type="ECO:0000256" key="5">
    <source>
        <dbReference type="ARBA" id="ARBA00022692"/>
    </source>
</evidence>
<evidence type="ECO:0000256" key="8">
    <source>
        <dbReference type="ARBA" id="ARBA00023186"/>
    </source>
</evidence>
<proteinExistence type="inferred from homology"/>
<keyword evidence="14" id="KW-0413">Isomerase</keyword>
<dbReference type="InterPro" id="IPR052029">
    <property type="entry name" value="PpiD_chaperone"/>
</dbReference>
<keyword evidence="5" id="KW-0812">Transmembrane</keyword>
<keyword evidence="17" id="KW-1185">Reference proteome</keyword>
<evidence type="ECO:0000256" key="14">
    <source>
        <dbReference type="PROSITE-ProRule" id="PRU00278"/>
    </source>
</evidence>
<dbReference type="PANTHER" id="PTHR47529">
    <property type="entry name" value="PEPTIDYL-PROLYL CIS-TRANS ISOMERASE D"/>
    <property type="match status" value="1"/>
</dbReference>
<dbReference type="Pfam" id="PF13145">
    <property type="entry name" value="Rotamase_2"/>
    <property type="match status" value="1"/>
</dbReference>
<keyword evidence="3" id="KW-1003">Cell membrane</keyword>
<evidence type="ECO:0000313" key="16">
    <source>
        <dbReference type="EMBL" id="MFC3713888.1"/>
    </source>
</evidence>
<evidence type="ECO:0000256" key="7">
    <source>
        <dbReference type="ARBA" id="ARBA00023136"/>
    </source>
</evidence>
<evidence type="ECO:0000256" key="2">
    <source>
        <dbReference type="ARBA" id="ARBA00018370"/>
    </source>
</evidence>
<evidence type="ECO:0000256" key="10">
    <source>
        <dbReference type="ARBA" id="ARBA00031484"/>
    </source>
</evidence>
<evidence type="ECO:0000259" key="15">
    <source>
        <dbReference type="PROSITE" id="PS50198"/>
    </source>
</evidence>
<keyword evidence="6" id="KW-1133">Transmembrane helix</keyword>
<keyword evidence="4" id="KW-0997">Cell inner membrane</keyword>
<accession>A0ABV7XFM6</accession>
<evidence type="ECO:0000256" key="12">
    <source>
        <dbReference type="ARBA" id="ARBA00040743"/>
    </source>
</evidence>
<keyword evidence="8" id="KW-0143">Chaperone</keyword>
<dbReference type="Gene3D" id="3.10.50.40">
    <property type="match status" value="1"/>
</dbReference>
<evidence type="ECO:0000256" key="9">
    <source>
        <dbReference type="ARBA" id="ARBA00030642"/>
    </source>
</evidence>
<dbReference type="Gene3D" id="1.10.4030.10">
    <property type="entry name" value="Porin chaperone SurA, peptide-binding domain"/>
    <property type="match status" value="1"/>
</dbReference>
<dbReference type="SUPFAM" id="SSF109998">
    <property type="entry name" value="Triger factor/SurA peptide-binding domain-like"/>
    <property type="match status" value="1"/>
</dbReference>
<evidence type="ECO:0000256" key="13">
    <source>
        <dbReference type="ARBA" id="ARBA00042775"/>
    </source>
</evidence>
<organism evidence="16 17">
    <name type="scientific">Sphingoaurantiacus capsulatus</name>
    <dbReference type="NCBI Taxonomy" id="1771310"/>
    <lineage>
        <taxon>Bacteria</taxon>
        <taxon>Pseudomonadati</taxon>
        <taxon>Pseudomonadota</taxon>
        <taxon>Alphaproteobacteria</taxon>
        <taxon>Sphingomonadales</taxon>
        <taxon>Sphingosinicellaceae</taxon>
        <taxon>Sphingoaurantiacus</taxon>
    </lineage>
</organism>
<evidence type="ECO:0000256" key="11">
    <source>
        <dbReference type="ARBA" id="ARBA00038408"/>
    </source>
</evidence>
<dbReference type="Pfam" id="PF13624">
    <property type="entry name" value="SurA_N_3"/>
    <property type="match status" value="1"/>
</dbReference>
<comment type="subcellular location">
    <subcellularLocation>
        <location evidence="1">Cell inner membrane</location>
        <topology evidence="1">Single-pass type II membrane protein</topology>
        <orientation evidence="1">Periplasmic side</orientation>
    </subcellularLocation>
</comment>
<dbReference type="InterPro" id="IPR046357">
    <property type="entry name" value="PPIase_dom_sf"/>
</dbReference>
<keyword evidence="14" id="KW-0697">Rotamase</keyword>
<comment type="similarity">
    <text evidence="11">Belongs to the PpiD chaperone family.</text>
</comment>
<evidence type="ECO:0000256" key="1">
    <source>
        <dbReference type="ARBA" id="ARBA00004382"/>
    </source>
</evidence>
<feature type="domain" description="PpiC" evidence="15">
    <location>
        <begin position="267"/>
        <end position="358"/>
    </location>
</feature>
<dbReference type="PROSITE" id="PS50198">
    <property type="entry name" value="PPIC_PPIASE_2"/>
    <property type="match status" value="1"/>
</dbReference>
<evidence type="ECO:0000256" key="4">
    <source>
        <dbReference type="ARBA" id="ARBA00022519"/>
    </source>
</evidence>
<dbReference type="RefSeq" id="WP_380862820.1">
    <property type="nucleotide sequence ID" value="NZ_JBHRXV010000011.1"/>
</dbReference>
<dbReference type="InterPro" id="IPR000297">
    <property type="entry name" value="PPIase_PpiC"/>
</dbReference>